<proteinExistence type="predicted"/>
<evidence type="ECO:0000313" key="3">
    <source>
        <dbReference type="EMBL" id="KAF1998351.1"/>
    </source>
</evidence>
<keyword evidence="2" id="KW-0812">Transmembrane</keyword>
<evidence type="ECO:0000256" key="1">
    <source>
        <dbReference type="SAM" id="MobiDB-lite"/>
    </source>
</evidence>
<accession>A0A6A5WDY5</accession>
<evidence type="ECO:0000313" key="4">
    <source>
        <dbReference type="Proteomes" id="UP000799779"/>
    </source>
</evidence>
<dbReference type="Proteomes" id="UP000799779">
    <property type="component" value="Unassembled WGS sequence"/>
</dbReference>
<name>A0A6A5WDY5_9PLEO</name>
<keyword evidence="4" id="KW-1185">Reference proteome</keyword>
<feature type="compositionally biased region" description="Polar residues" evidence="1">
    <location>
        <begin position="10"/>
        <end position="37"/>
    </location>
</feature>
<reference evidence="3" key="1">
    <citation type="journal article" date="2020" name="Stud. Mycol.">
        <title>101 Dothideomycetes genomes: a test case for predicting lifestyles and emergence of pathogens.</title>
        <authorList>
            <person name="Haridas S."/>
            <person name="Albert R."/>
            <person name="Binder M."/>
            <person name="Bloem J."/>
            <person name="Labutti K."/>
            <person name="Salamov A."/>
            <person name="Andreopoulos B."/>
            <person name="Baker S."/>
            <person name="Barry K."/>
            <person name="Bills G."/>
            <person name="Bluhm B."/>
            <person name="Cannon C."/>
            <person name="Castanera R."/>
            <person name="Culley D."/>
            <person name="Daum C."/>
            <person name="Ezra D."/>
            <person name="Gonzalez J."/>
            <person name="Henrissat B."/>
            <person name="Kuo A."/>
            <person name="Liang C."/>
            <person name="Lipzen A."/>
            <person name="Lutzoni F."/>
            <person name="Magnuson J."/>
            <person name="Mondo S."/>
            <person name="Nolan M."/>
            <person name="Ohm R."/>
            <person name="Pangilinan J."/>
            <person name="Park H.-J."/>
            <person name="Ramirez L."/>
            <person name="Alfaro M."/>
            <person name="Sun H."/>
            <person name="Tritt A."/>
            <person name="Yoshinaga Y."/>
            <person name="Zwiers L.-H."/>
            <person name="Turgeon B."/>
            <person name="Goodwin S."/>
            <person name="Spatafora J."/>
            <person name="Crous P."/>
            <person name="Grigoriev I."/>
        </authorList>
    </citation>
    <scope>NUCLEOTIDE SEQUENCE</scope>
    <source>
        <strain evidence="3">CBS 123094</strain>
    </source>
</reference>
<feature type="compositionally biased region" description="Pro residues" evidence="1">
    <location>
        <begin position="40"/>
        <end position="50"/>
    </location>
</feature>
<dbReference type="OrthoDB" id="3687473at2759"/>
<sequence length="210" mass="22924">MQSPDPEESYSGTPPSRSTSPYMAPSQSTPPRSNGTAPSKPRPSRIPIPIEPYRDEPPPSNEHLYTDARPARDNPSTASAAGFPPRPGTYHQAPPTPSTPSQYQVFPPYTDDASDDDVPLAHLYPYPNEAPPAYHVAVRQSYRDTLIAHIPSTSIGSLEDEEADWGSGDERPDDVRFAVEKIVTMLVIAFVMLGLAGFFLWMAFVGLKTG</sequence>
<gene>
    <name evidence="3" type="ORF">P154DRAFT_495342</name>
</gene>
<protein>
    <submittedName>
        <fullName evidence="3">Uncharacterized protein</fullName>
    </submittedName>
</protein>
<organism evidence="3 4">
    <name type="scientific">Amniculicola lignicola CBS 123094</name>
    <dbReference type="NCBI Taxonomy" id="1392246"/>
    <lineage>
        <taxon>Eukaryota</taxon>
        <taxon>Fungi</taxon>
        <taxon>Dikarya</taxon>
        <taxon>Ascomycota</taxon>
        <taxon>Pezizomycotina</taxon>
        <taxon>Dothideomycetes</taxon>
        <taxon>Pleosporomycetidae</taxon>
        <taxon>Pleosporales</taxon>
        <taxon>Amniculicolaceae</taxon>
        <taxon>Amniculicola</taxon>
    </lineage>
</organism>
<feature type="region of interest" description="Disordered" evidence="1">
    <location>
        <begin position="1"/>
        <end position="103"/>
    </location>
</feature>
<feature type="transmembrane region" description="Helical" evidence="2">
    <location>
        <begin position="182"/>
        <end position="207"/>
    </location>
</feature>
<evidence type="ECO:0000256" key="2">
    <source>
        <dbReference type="SAM" id="Phobius"/>
    </source>
</evidence>
<keyword evidence="2" id="KW-0472">Membrane</keyword>
<keyword evidence="2" id="KW-1133">Transmembrane helix</keyword>
<dbReference type="EMBL" id="ML977604">
    <property type="protein sequence ID" value="KAF1998351.1"/>
    <property type="molecule type" value="Genomic_DNA"/>
</dbReference>
<dbReference type="AlphaFoldDB" id="A0A6A5WDY5"/>